<evidence type="ECO:0000256" key="2">
    <source>
        <dbReference type="RuleBase" id="RU362080"/>
    </source>
</evidence>
<evidence type="ECO:0000313" key="3">
    <source>
        <dbReference type="EMBL" id="QJR37999.1"/>
    </source>
</evidence>
<dbReference type="InterPro" id="IPR051416">
    <property type="entry name" value="phD-YefM_TA_antitoxins"/>
</dbReference>
<evidence type="ECO:0000313" key="4">
    <source>
        <dbReference type="Proteomes" id="UP000500938"/>
    </source>
</evidence>
<dbReference type="Gene3D" id="3.40.1620.10">
    <property type="entry name" value="YefM-like domain"/>
    <property type="match status" value="1"/>
</dbReference>
<dbReference type="EMBL" id="CP053085">
    <property type="protein sequence ID" value="QJR37999.1"/>
    <property type="molecule type" value="Genomic_DNA"/>
</dbReference>
<dbReference type="AlphaFoldDB" id="A0A6M4IWC1"/>
<dbReference type="InterPro" id="IPR036165">
    <property type="entry name" value="YefM-like_sf"/>
</dbReference>
<dbReference type="RefSeq" id="WP_171227436.1">
    <property type="nucleotide sequence ID" value="NZ_CP053085.1"/>
</dbReference>
<organism evidence="3 4">
    <name type="scientific">Gemmatimonas groenlandica</name>
    <dbReference type="NCBI Taxonomy" id="2732249"/>
    <lineage>
        <taxon>Bacteria</taxon>
        <taxon>Pseudomonadati</taxon>
        <taxon>Gemmatimonadota</taxon>
        <taxon>Gemmatimonadia</taxon>
        <taxon>Gemmatimonadales</taxon>
        <taxon>Gemmatimonadaceae</taxon>
        <taxon>Gemmatimonas</taxon>
    </lineage>
</organism>
<keyword evidence="4" id="KW-1185">Reference proteome</keyword>
<protein>
    <recommendedName>
        <fullName evidence="2">Antitoxin</fullName>
    </recommendedName>
</protein>
<comment type="function">
    <text evidence="2">Antitoxin component of a type II toxin-antitoxin (TA) system.</text>
</comment>
<comment type="similarity">
    <text evidence="1 2">Belongs to the phD/YefM antitoxin family.</text>
</comment>
<proteinExistence type="inferred from homology"/>
<accession>A0A6M4IWC1</accession>
<dbReference type="InterPro" id="IPR006442">
    <property type="entry name" value="Antitoxin_Phd/YefM"/>
</dbReference>
<dbReference type="KEGG" id="ggr:HKW67_21945"/>
<dbReference type="Pfam" id="PF02604">
    <property type="entry name" value="PhdYeFM_antitox"/>
    <property type="match status" value="1"/>
</dbReference>
<sequence>MPKKVVRESVALYDAKTQLSALVDRAAAGEEIVIMKSGHPMARLVPMEDTRHRRVPGQGKGMWKVARGFDAPLPDDVLDSFEAE</sequence>
<name>A0A6M4IWC1_9BACT</name>
<gene>
    <name evidence="3" type="ORF">HKW67_21945</name>
</gene>
<dbReference type="PANTHER" id="PTHR35377:SF4">
    <property type="entry name" value="PREVENT-HOST-DEATH FAMILY PROTEIN"/>
    <property type="match status" value="1"/>
</dbReference>
<reference evidence="3 4" key="1">
    <citation type="submission" date="2020-05" db="EMBL/GenBank/DDBJ databases">
        <title>Complete genome sequence of Gemmatimonas greenlandica TET16.</title>
        <authorList>
            <person name="Zeng Y."/>
        </authorList>
    </citation>
    <scope>NUCLEOTIDE SEQUENCE [LARGE SCALE GENOMIC DNA]</scope>
    <source>
        <strain evidence="3 4">TET16</strain>
    </source>
</reference>
<dbReference type="SUPFAM" id="SSF143120">
    <property type="entry name" value="YefM-like"/>
    <property type="match status" value="1"/>
</dbReference>
<dbReference type="NCBIfam" id="TIGR01552">
    <property type="entry name" value="phd_fam"/>
    <property type="match status" value="1"/>
</dbReference>
<dbReference type="PANTHER" id="PTHR35377">
    <property type="entry name" value="ANTITOXIN VAPB49-RELATED-RELATED"/>
    <property type="match status" value="1"/>
</dbReference>
<evidence type="ECO:0000256" key="1">
    <source>
        <dbReference type="ARBA" id="ARBA00009981"/>
    </source>
</evidence>
<dbReference type="Proteomes" id="UP000500938">
    <property type="component" value="Chromosome"/>
</dbReference>